<evidence type="ECO:0000259" key="1">
    <source>
        <dbReference type="Pfam" id="PF13173"/>
    </source>
</evidence>
<keyword evidence="3" id="KW-0547">Nucleotide-binding</keyword>
<keyword evidence="3" id="KW-0067">ATP-binding</keyword>
<sequence length="442" mass="50643">MFKRKIEKYLKEWKSDEHKMPLIIKGCRQCGKTFSVLDFAHKNYEHVVYIDFFQHPEYKSVFDGGLDIDLLCMTLSTLIPDANFVSGKTCIIFDEIQECPRARTALKFFKTDGRYDVIGTGSLLGVSGYHTNASSEAPIPVGYETIIDMYPMDFEEWLWANGIKKMTIDYLHRCLEEKTPVQEAIHERMRQLLLQYCIVGGMPRAVSVFMETHNMQNVLRMQQAIIEEYKVDMLKYAPQADKSRIRECFESIPRQLSKENKKFAYATVRSNGRGRDYQGSLQWIEDAGIIRRCYNLSAPELPLDGNSIPDQFKVYMADTGLFISMLEPGTAADILQGNLYGYKGAIFENLVADIFGKMNRKLYYFRKDSGLEIDFVTRYEGKCTLVEVKASNGNIKSAKTILSTPEKYHVSQAIKLGDVNVGTAPQTLIFPLYMAFLLEDKR</sequence>
<dbReference type="AlphaFoldDB" id="A0A3R6GZP7"/>
<dbReference type="RefSeq" id="WP_118201590.1">
    <property type="nucleotide sequence ID" value="NZ_QRIE01000078.1"/>
</dbReference>
<evidence type="ECO:0000259" key="2">
    <source>
        <dbReference type="Pfam" id="PF13635"/>
    </source>
</evidence>
<reference evidence="3 4" key="1">
    <citation type="submission" date="2018-08" db="EMBL/GenBank/DDBJ databases">
        <title>A genome reference for cultivated species of the human gut microbiota.</title>
        <authorList>
            <person name="Zou Y."/>
            <person name="Xue W."/>
            <person name="Luo G."/>
        </authorList>
    </citation>
    <scope>NUCLEOTIDE SEQUENCE [LARGE SCALE GENOMIC DNA]</scope>
    <source>
        <strain evidence="3 4">AM22-1</strain>
    </source>
</reference>
<dbReference type="GO" id="GO:0005524">
    <property type="term" value="F:ATP binding"/>
    <property type="evidence" value="ECO:0007669"/>
    <property type="project" value="UniProtKB-KW"/>
</dbReference>
<proteinExistence type="predicted"/>
<dbReference type="Pfam" id="PF13635">
    <property type="entry name" value="DUF4143"/>
    <property type="match status" value="1"/>
</dbReference>
<evidence type="ECO:0000313" key="4">
    <source>
        <dbReference type="Proteomes" id="UP000286501"/>
    </source>
</evidence>
<dbReference type="InterPro" id="IPR027417">
    <property type="entry name" value="P-loop_NTPase"/>
</dbReference>
<dbReference type="SUPFAM" id="SSF52540">
    <property type="entry name" value="P-loop containing nucleoside triphosphate hydrolases"/>
    <property type="match status" value="1"/>
</dbReference>
<protein>
    <submittedName>
        <fullName evidence="3">ATP-binding protein</fullName>
    </submittedName>
</protein>
<accession>A0A3R6GZP7</accession>
<evidence type="ECO:0000313" key="3">
    <source>
        <dbReference type="EMBL" id="RHG63133.1"/>
    </source>
</evidence>
<dbReference type="InterPro" id="IPR025420">
    <property type="entry name" value="DUF4143"/>
</dbReference>
<dbReference type="PANTHER" id="PTHR33295:SF7">
    <property type="entry name" value="ATPASE"/>
    <property type="match status" value="1"/>
</dbReference>
<feature type="domain" description="DUF4143" evidence="2">
    <location>
        <begin position="232"/>
        <end position="391"/>
    </location>
</feature>
<dbReference type="Proteomes" id="UP000286501">
    <property type="component" value="Unassembled WGS sequence"/>
</dbReference>
<dbReference type="Pfam" id="PF13173">
    <property type="entry name" value="AAA_14"/>
    <property type="match status" value="1"/>
</dbReference>
<organism evidence="3 4">
    <name type="scientific">Segatella copri</name>
    <dbReference type="NCBI Taxonomy" id="165179"/>
    <lineage>
        <taxon>Bacteria</taxon>
        <taxon>Pseudomonadati</taxon>
        <taxon>Bacteroidota</taxon>
        <taxon>Bacteroidia</taxon>
        <taxon>Bacteroidales</taxon>
        <taxon>Prevotellaceae</taxon>
        <taxon>Segatella</taxon>
    </lineage>
</organism>
<dbReference type="EMBL" id="QRIN01000077">
    <property type="protein sequence ID" value="RHG63133.1"/>
    <property type="molecule type" value="Genomic_DNA"/>
</dbReference>
<gene>
    <name evidence="3" type="ORF">DW250_13720</name>
</gene>
<dbReference type="PANTHER" id="PTHR33295">
    <property type="entry name" value="ATPASE"/>
    <property type="match status" value="1"/>
</dbReference>
<feature type="domain" description="AAA" evidence="1">
    <location>
        <begin position="20"/>
        <end position="157"/>
    </location>
</feature>
<comment type="caution">
    <text evidence="3">The sequence shown here is derived from an EMBL/GenBank/DDBJ whole genome shotgun (WGS) entry which is preliminary data.</text>
</comment>
<name>A0A3R6GZP7_9BACT</name>
<dbReference type="InterPro" id="IPR041682">
    <property type="entry name" value="AAA_14"/>
</dbReference>